<reference evidence="2" key="1">
    <citation type="submission" date="2012-09" db="EMBL/GenBank/DDBJ databases">
        <title>Genome sequencing and comparative transcriptomics of race 1 and race 4 of banana pathogen: Fusarium oxysporum f. sp. cubense.</title>
        <authorList>
            <person name="Fang X."/>
            <person name="Huang J."/>
        </authorList>
    </citation>
    <scope>NUCLEOTIDE SEQUENCE [LARGE SCALE GENOMIC DNA]</scope>
    <source>
        <strain evidence="2">race 4</strain>
    </source>
</reference>
<organism evidence="1 2">
    <name type="scientific">Fusarium oxysporum f. sp. cubense (strain race 4)</name>
    <name type="common">Panama disease fungus</name>
    <dbReference type="NCBI Taxonomy" id="2502994"/>
    <lineage>
        <taxon>Eukaryota</taxon>
        <taxon>Fungi</taxon>
        <taxon>Dikarya</taxon>
        <taxon>Ascomycota</taxon>
        <taxon>Pezizomycotina</taxon>
        <taxon>Sordariomycetes</taxon>
        <taxon>Hypocreomycetidae</taxon>
        <taxon>Hypocreales</taxon>
        <taxon>Nectriaceae</taxon>
        <taxon>Fusarium</taxon>
        <taxon>Fusarium oxysporum species complex</taxon>
    </lineage>
</organism>
<reference evidence="2" key="2">
    <citation type="journal article" date="2014" name="PLoS ONE">
        <title>Genome and Transcriptome Analysis of the Fungal Pathogen Fusarium oxysporum f. sp. cubense Causing Banana Vascular Wilt Disease.</title>
        <authorList>
            <person name="Guo L."/>
            <person name="Han L."/>
            <person name="Yang L."/>
            <person name="Zeng H."/>
            <person name="Fan D."/>
            <person name="Zhu Y."/>
            <person name="Feng Y."/>
            <person name="Wang G."/>
            <person name="Peng C."/>
            <person name="Jiang X."/>
            <person name="Zhou D."/>
            <person name="Ni P."/>
            <person name="Liang C."/>
            <person name="Liu L."/>
            <person name="Wang J."/>
            <person name="Mao C."/>
            <person name="Fang X."/>
            <person name="Peng M."/>
            <person name="Huang J."/>
        </authorList>
    </citation>
    <scope>NUCLEOTIDE SEQUENCE [LARGE SCALE GENOMIC DNA]</scope>
    <source>
        <strain evidence="2">race 4</strain>
    </source>
</reference>
<proteinExistence type="predicted"/>
<keyword evidence="2" id="KW-1185">Reference proteome</keyword>
<dbReference type="EMBL" id="KB726213">
    <property type="protein sequence ID" value="EMT74157.1"/>
    <property type="molecule type" value="Genomic_DNA"/>
</dbReference>
<accession>N1SAE6</accession>
<dbReference type="AlphaFoldDB" id="N1SAE6"/>
<sequence length="114" mass="13134">MRHWISQCQQKHIDRGLRPYAVVPWYPTRLQDLGDPKSISVPRLIETATNLPKGPYLTVSHCRGKSKHICATTNNLNIEHSRAEGYRAGKIYPARKLRRQLNSMSRLLIDFLLA</sequence>
<dbReference type="Proteomes" id="UP000016929">
    <property type="component" value="Unassembled WGS sequence"/>
</dbReference>
<evidence type="ECO:0000313" key="2">
    <source>
        <dbReference type="Proteomes" id="UP000016929"/>
    </source>
</evidence>
<protein>
    <submittedName>
        <fullName evidence="1">Uncharacterized protein</fullName>
    </submittedName>
</protein>
<evidence type="ECO:0000313" key="1">
    <source>
        <dbReference type="EMBL" id="EMT74157.1"/>
    </source>
</evidence>
<dbReference type="HOGENOM" id="CLU_2121126_0_0_1"/>
<name>N1SAE6_FUSC4</name>
<gene>
    <name evidence="1" type="ORF">FOC4_g10002634</name>
</gene>
<dbReference type="OrthoDB" id="5362512at2759"/>